<dbReference type="SUPFAM" id="SSF51294">
    <property type="entry name" value="Hedgehog/intein (Hint) domain"/>
    <property type="match status" value="1"/>
</dbReference>
<dbReference type="NCBIfam" id="TIGR00764">
    <property type="entry name" value="lon_rel"/>
    <property type="match status" value="1"/>
</dbReference>
<dbReference type="GO" id="GO:0004252">
    <property type="term" value="F:serine-type endopeptidase activity"/>
    <property type="evidence" value="ECO:0007669"/>
    <property type="project" value="UniProtKB-UniRule"/>
</dbReference>
<dbReference type="GO" id="GO:0004176">
    <property type="term" value="F:ATP-dependent peptidase activity"/>
    <property type="evidence" value="ECO:0007669"/>
    <property type="project" value="UniProtKB-UniRule"/>
</dbReference>
<dbReference type="Pfam" id="PF00158">
    <property type="entry name" value="Sigma54_activat"/>
    <property type="match status" value="1"/>
</dbReference>
<dbReference type="EC" id="3.4.21.-" evidence="16"/>
<dbReference type="Pfam" id="PF05362">
    <property type="entry name" value="Lon_C"/>
    <property type="match status" value="1"/>
</dbReference>
<dbReference type="Gene3D" id="2.170.16.10">
    <property type="entry name" value="Hedgehog/Intein (Hint) domain"/>
    <property type="match status" value="1"/>
</dbReference>
<feature type="domain" description="Lon proteolytic" evidence="18">
    <location>
        <begin position="861"/>
        <end position="1041"/>
    </location>
</feature>
<evidence type="ECO:0000256" key="1">
    <source>
        <dbReference type="ARBA" id="ARBA00004651"/>
    </source>
</evidence>
<dbReference type="PROSITE" id="PS50817">
    <property type="entry name" value="INTEIN_N_TER"/>
    <property type="match status" value="1"/>
</dbReference>
<evidence type="ECO:0000259" key="17">
    <source>
        <dbReference type="PROSITE" id="PS50819"/>
    </source>
</evidence>
<keyword evidence="7 16" id="KW-0547">Nucleotide-binding</keyword>
<dbReference type="NCBIfam" id="TIGR01445">
    <property type="entry name" value="intein_Nterm"/>
    <property type="match status" value="1"/>
</dbReference>
<keyword evidence="10 16" id="KW-0720">Serine protease</keyword>
<dbReference type="GO" id="GO:0030163">
    <property type="term" value="P:protein catabolic process"/>
    <property type="evidence" value="ECO:0007669"/>
    <property type="project" value="UniProtKB-UniRule"/>
</dbReference>
<dbReference type="PROSITE" id="PS50818">
    <property type="entry name" value="INTEIN_C_TER"/>
    <property type="match status" value="1"/>
</dbReference>
<evidence type="ECO:0000256" key="3">
    <source>
        <dbReference type="ARBA" id="ARBA00022016"/>
    </source>
</evidence>
<dbReference type="Gene3D" id="3.40.50.300">
    <property type="entry name" value="P-loop containing nucleotide triphosphate hydrolases"/>
    <property type="match status" value="2"/>
</dbReference>
<evidence type="ECO:0000256" key="14">
    <source>
        <dbReference type="ARBA" id="ARBA00023136"/>
    </source>
</evidence>
<evidence type="ECO:0000256" key="12">
    <source>
        <dbReference type="ARBA" id="ARBA00022989"/>
    </source>
</evidence>
<dbReference type="GO" id="GO:0005524">
    <property type="term" value="F:ATP binding"/>
    <property type="evidence" value="ECO:0007669"/>
    <property type="project" value="UniProtKB-UniRule"/>
</dbReference>
<protein>
    <recommendedName>
        <fullName evidence="3 16">Archaeal Lon protease</fullName>
        <ecNumber evidence="16">3.4.21.-</ecNumber>
    </recommendedName>
    <alternativeName>
        <fullName evidence="16">ATP-dependent protease La homolog</fullName>
    </alternativeName>
</protein>
<accession>A0A8T4L0B6</accession>
<dbReference type="InterPro" id="IPR046843">
    <property type="entry name" value="LonB_AAA-LID"/>
</dbReference>
<dbReference type="InterPro" id="IPR006141">
    <property type="entry name" value="Intein_N"/>
</dbReference>
<dbReference type="Gene3D" id="3.30.230.10">
    <property type="match status" value="1"/>
</dbReference>
<dbReference type="SUPFAM" id="SSF54211">
    <property type="entry name" value="Ribosomal protein S5 domain 2-like"/>
    <property type="match status" value="1"/>
</dbReference>
<dbReference type="PROSITE" id="PS51786">
    <property type="entry name" value="LON_PROTEOLYTIC"/>
    <property type="match status" value="1"/>
</dbReference>
<dbReference type="GO" id="GO:0005886">
    <property type="term" value="C:plasma membrane"/>
    <property type="evidence" value="ECO:0007669"/>
    <property type="project" value="UniProtKB-SubCell"/>
</dbReference>
<evidence type="ECO:0000256" key="5">
    <source>
        <dbReference type="ARBA" id="ARBA00022670"/>
    </source>
</evidence>
<dbReference type="InterPro" id="IPR027065">
    <property type="entry name" value="Lon_Prtase"/>
</dbReference>
<evidence type="ECO:0000256" key="8">
    <source>
        <dbReference type="ARBA" id="ARBA00022801"/>
    </source>
</evidence>
<dbReference type="InterPro" id="IPR000523">
    <property type="entry name" value="Mg_chelatse_chII-like_cat_dom"/>
</dbReference>
<keyword evidence="8 16" id="KW-0378">Hydrolase</keyword>
<dbReference type="InterPro" id="IPR027417">
    <property type="entry name" value="P-loop_NTPase"/>
</dbReference>
<dbReference type="InterPro" id="IPR027434">
    <property type="entry name" value="Homing_endonucl"/>
</dbReference>
<dbReference type="InterPro" id="IPR008269">
    <property type="entry name" value="Lon_proteolytic"/>
</dbReference>
<dbReference type="InterPro" id="IPR003586">
    <property type="entry name" value="Hint_dom_C"/>
</dbReference>
<dbReference type="InterPro" id="IPR003587">
    <property type="entry name" value="Hint_dom_N"/>
</dbReference>
<keyword evidence="11 16" id="KW-0067">ATP-binding</keyword>
<proteinExistence type="inferred from homology"/>
<evidence type="ECO:0000256" key="11">
    <source>
        <dbReference type="ARBA" id="ARBA00022840"/>
    </source>
</evidence>
<keyword evidence="14 16" id="KW-0472">Membrane</keyword>
<keyword evidence="9" id="KW-0068">Autocatalytic cleavage</keyword>
<feature type="domain" description="DOD-type homing endonuclease" evidence="17">
    <location>
        <begin position="346"/>
        <end position="472"/>
    </location>
</feature>
<dbReference type="Gene3D" id="3.10.28.10">
    <property type="entry name" value="Homing endonucleases"/>
    <property type="match status" value="1"/>
</dbReference>
<organism evidence="19 20">
    <name type="scientific">Candidatus Iainarchaeum sp</name>
    <dbReference type="NCBI Taxonomy" id="3101447"/>
    <lineage>
        <taxon>Archaea</taxon>
        <taxon>Candidatus Iainarchaeota</taxon>
        <taxon>Candidatus Iainarchaeia</taxon>
        <taxon>Candidatus Iainarchaeales</taxon>
        <taxon>Candidatus Iainarchaeaceae</taxon>
        <taxon>Candidatus Iainarchaeum</taxon>
    </lineage>
</organism>
<comment type="caution">
    <text evidence="19">The sequence shown here is derived from an EMBL/GenBank/DDBJ whole genome shotgun (WGS) entry which is preliminary data.</text>
</comment>
<dbReference type="EMBL" id="JAGVWF010000007">
    <property type="protein sequence ID" value="MBS3058909.1"/>
    <property type="molecule type" value="Genomic_DNA"/>
</dbReference>
<comment type="subunit">
    <text evidence="15 16">Homohexamer. Organized in a ring with a central cavity.</text>
</comment>
<evidence type="ECO:0000256" key="15">
    <source>
        <dbReference type="ARBA" id="ARBA00026070"/>
    </source>
</evidence>
<dbReference type="Gene3D" id="1.10.8.60">
    <property type="match status" value="1"/>
</dbReference>
<dbReference type="GO" id="GO:0016539">
    <property type="term" value="P:intein-mediated protein splicing"/>
    <property type="evidence" value="ECO:0007669"/>
    <property type="project" value="InterPro"/>
</dbReference>
<feature type="transmembrane region" description="Helical" evidence="16">
    <location>
        <begin position="146"/>
        <end position="168"/>
    </location>
</feature>
<dbReference type="PANTHER" id="PTHR10046">
    <property type="entry name" value="ATP DEPENDENT LON PROTEASE FAMILY MEMBER"/>
    <property type="match status" value="1"/>
</dbReference>
<dbReference type="InterPro" id="IPR030934">
    <property type="entry name" value="Intein_C"/>
</dbReference>
<dbReference type="InterPro" id="IPR002078">
    <property type="entry name" value="Sigma_54_int"/>
</dbReference>
<sequence length="1082" mass="119136">MPSTSPKKKKIVSIKSTAEIEVPKRLVDQAIGQEQGVSIIKKAAAQKRNVLLVGPPGTGKSMLAQAMSEILPLSELKDILIYPNHDDPNTHKVVTVKAGQGKKIVDDARLESRTQEDSIRLIGFIVPIAMFLVSFVVWKLEWIPDVVFAATLIVVAFLFFGFAIGAQVRTKSTAVVPKLLVSNANKKVAPFIEATGARAGALLGDVRHDPLQCILPDQLVSLPNGKQVQASDLIDRFFGEEKKTENVLSKDEKFNVLSGLGQKFCYSNATVTKVFKRDYEGEIIELKTKKGYHIKVTPNHPVAVFSENAEVEFIEAAKIKAGYFSVAPEKLPIDVKSRLDDAKIVLLADILADGYIGNRNVQFKLRREFKVKKIESDITNAGLKFTKRLDGKNIRIDINSAEFVKWLNSIGAVCNRSKSIPSIIFDQTRESIELFIINYVSLDGYVSKQGQFELLSKELIPDFIPLLLKAGLKPNYRPRLDRGFKKGNLQPRITFQDVSFAQKYFKLTANPFHKKNLEKYLSKTAYHHVTFDDIIPVNFSLLEKFRDKTGLSKAKVHEEYYALNKSVKTSKSPTRQFLQEIVSKFMSITNDPELFGLRDVVQGTFSYDEIIEVNRVNYSGPVYNMTTSTGTYLVNLVLTHNSGGLGTPPHLRVEPGMIHRVNGGVLFLDEVATLSPKAQQELLTVMQEKKYPITGQSEMSSGAMTRTEPVPCDFVLVAAGNYEDIQKIHPALRSRIRGYGYEVYINQDMVDNAENRDKIIQFIAQEVKKDGKIPHFSAEAVESIIFEARRRASRKNKLTLRLRDLGGLIRAAGDIAKEKGQKAVEAQDVYEAKMSAKTLEQQMVTKMLEEKKDYDVYLFEGSAVGRVNGLAVSGDGDAGLVLPIEAEVAPASSKSEGKIIATGKLGEIAKEAVQNVSALIKKLSGKDVSEFDIHIQFLQTYSGVEGDSASVSVATAVISALEGIPIKQSLAMTGSLSVRGEVLPVGGVTAKVSAAIAAGFKEVVIPKANKDDVVLSKEQLNKINIVAVSTLSEVVDNAFVKSKKTNVLLKNLGKLFSLEVPSLLEGELGKGIVKAGFLSKQK</sequence>
<keyword evidence="4 16" id="KW-1003">Cell membrane</keyword>
<keyword evidence="13" id="KW-0651">Protein splicing</keyword>
<evidence type="ECO:0000256" key="9">
    <source>
        <dbReference type="ARBA" id="ARBA00022813"/>
    </source>
</evidence>
<dbReference type="CDD" id="cd00009">
    <property type="entry name" value="AAA"/>
    <property type="match status" value="1"/>
</dbReference>
<dbReference type="InterPro" id="IPR020568">
    <property type="entry name" value="Ribosomal_Su5_D2-typ_SF"/>
</dbReference>
<dbReference type="InterPro" id="IPR014721">
    <property type="entry name" value="Ribsml_uS5_D2-typ_fold_subgr"/>
</dbReference>
<gene>
    <name evidence="19" type="primary">lonB</name>
    <name evidence="19" type="ORF">J4224_00610</name>
</gene>
<evidence type="ECO:0000313" key="19">
    <source>
        <dbReference type="EMBL" id="MBS3058909.1"/>
    </source>
</evidence>
<reference evidence="19" key="2">
    <citation type="submission" date="2021-05" db="EMBL/GenBank/DDBJ databases">
        <title>Protein family content uncovers lineage relationships and bacterial pathway maintenance mechanisms in DPANN archaea.</title>
        <authorList>
            <person name="Castelle C.J."/>
            <person name="Meheust R."/>
            <person name="Jaffe A.L."/>
            <person name="Seitz K."/>
            <person name="Gong X."/>
            <person name="Baker B.J."/>
            <person name="Banfield J.F."/>
        </authorList>
    </citation>
    <scope>NUCLEOTIDE SEQUENCE</scope>
    <source>
        <strain evidence="19">RIFCSPHIGHO2_01_FULL_GW2011_AR10_43_9</strain>
    </source>
</reference>
<dbReference type="Proteomes" id="UP000683213">
    <property type="component" value="Unassembled WGS sequence"/>
</dbReference>
<dbReference type="GO" id="GO:0006355">
    <property type="term" value="P:regulation of DNA-templated transcription"/>
    <property type="evidence" value="ECO:0007669"/>
    <property type="project" value="InterPro"/>
</dbReference>
<dbReference type="SUPFAM" id="SSF55608">
    <property type="entry name" value="Homing endonucleases"/>
    <property type="match status" value="1"/>
</dbReference>
<comment type="subcellular location">
    <subcellularLocation>
        <location evidence="1 16">Cell membrane</location>
        <topology evidence="1 16">Multi-pass membrane protein</topology>
    </subcellularLocation>
</comment>
<dbReference type="SUPFAM" id="SSF52540">
    <property type="entry name" value="P-loop containing nucleoside triphosphate hydrolases"/>
    <property type="match status" value="1"/>
</dbReference>
<keyword evidence="6 16" id="KW-0812">Transmembrane</keyword>
<dbReference type="PRINTS" id="PR00830">
    <property type="entry name" value="ENDOLAPTASE"/>
</dbReference>
<reference evidence="19" key="1">
    <citation type="submission" date="2021-03" db="EMBL/GenBank/DDBJ databases">
        <authorList>
            <person name="Jaffe A."/>
        </authorList>
    </citation>
    <scope>NUCLEOTIDE SEQUENCE</scope>
    <source>
        <strain evidence="19">RIFCSPHIGHO2_01_FULL_GW2011_AR10_43_9</strain>
    </source>
</reference>
<dbReference type="Pfam" id="PF01078">
    <property type="entry name" value="Mg_chelatase"/>
    <property type="match status" value="1"/>
</dbReference>
<dbReference type="GO" id="GO:0004519">
    <property type="term" value="F:endonuclease activity"/>
    <property type="evidence" value="ECO:0007669"/>
    <property type="project" value="InterPro"/>
</dbReference>
<dbReference type="Pfam" id="PF14890">
    <property type="entry name" value="Intein_splicing"/>
    <property type="match status" value="1"/>
</dbReference>
<feature type="transmembrane region" description="Helical" evidence="16">
    <location>
        <begin position="119"/>
        <end position="140"/>
    </location>
</feature>
<evidence type="ECO:0000259" key="18">
    <source>
        <dbReference type="PROSITE" id="PS51786"/>
    </source>
</evidence>
<evidence type="ECO:0000256" key="6">
    <source>
        <dbReference type="ARBA" id="ARBA00022692"/>
    </source>
</evidence>
<evidence type="ECO:0000256" key="2">
    <source>
        <dbReference type="ARBA" id="ARBA00009579"/>
    </source>
</evidence>
<evidence type="ECO:0000256" key="13">
    <source>
        <dbReference type="ARBA" id="ARBA00023000"/>
    </source>
</evidence>
<dbReference type="SMART" id="SM00305">
    <property type="entry name" value="HintC"/>
    <property type="match status" value="1"/>
</dbReference>
<keyword evidence="5 16" id="KW-0645">Protease</keyword>
<keyword evidence="12 16" id="KW-1133">Transmembrane helix</keyword>
<evidence type="ECO:0000256" key="4">
    <source>
        <dbReference type="ARBA" id="ARBA00022475"/>
    </source>
</evidence>
<evidence type="ECO:0000256" key="10">
    <source>
        <dbReference type="ARBA" id="ARBA00022825"/>
    </source>
</evidence>
<dbReference type="InterPro" id="IPR036844">
    <property type="entry name" value="Hint_dom_sf"/>
</dbReference>
<dbReference type="AlphaFoldDB" id="A0A8T4L0B6"/>
<evidence type="ECO:0000256" key="16">
    <source>
        <dbReference type="RuleBase" id="RU369001"/>
    </source>
</evidence>
<dbReference type="Pfam" id="PF20436">
    <property type="entry name" value="LonB_AAA-LID"/>
    <property type="match status" value="1"/>
</dbReference>
<name>A0A8T4L0B6_9ARCH</name>
<evidence type="ECO:0000256" key="7">
    <source>
        <dbReference type="ARBA" id="ARBA00022741"/>
    </source>
</evidence>
<dbReference type="PROSITE" id="PS50819">
    <property type="entry name" value="INTEIN_ENDONUCLEASE"/>
    <property type="match status" value="1"/>
</dbReference>
<dbReference type="InterPro" id="IPR004663">
    <property type="entry name" value="Lon_arc"/>
</dbReference>
<comment type="function">
    <text evidence="16">ATP-dependent serine protease that mediates the selective degradation of mutant and abnormal proteins as well as certain short-lived regulatory proteins. Degrades polypeptides processively.</text>
</comment>
<dbReference type="SMART" id="SM00306">
    <property type="entry name" value="HintN"/>
    <property type="match status" value="1"/>
</dbReference>
<dbReference type="CDD" id="cd00081">
    <property type="entry name" value="Hint"/>
    <property type="match status" value="1"/>
</dbReference>
<dbReference type="InterPro" id="IPR004042">
    <property type="entry name" value="Intein_endonuc_central"/>
</dbReference>
<comment type="similarity">
    <text evidence="2 16">Belongs to the peptidase S16 family. Archaeal LonB subfamily.</text>
</comment>
<evidence type="ECO:0000313" key="20">
    <source>
        <dbReference type="Proteomes" id="UP000683213"/>
    </source>
</evidence>